<dbReference type="Pfam" id="PF03480">
    <property type="entry name" value="DctP"/>
    <property type="match status" value="1"/>
</dbReference>
<dbReference type="InterPro" id="IPR038404">
    <property type="entry name" value="TRAP_DctP_sf"/>
</dbReference>
<dbReference type="PANTHER" id="PTHR33376">
    <property type="match status" value="1"/>
</dbReference>
<protein>
    <submittedName>
        <fullName evidence="5">TRAP transporter substrate-binding protein</fullName>
    </submittedName>
</protein>
<dbReference type="InterPro" id="IPR004682">
    <property type="entry name" value="TRAP_DctP"/>
</dbReference>
<comment type="caution">
    <text evidence="5">The sequence shown here is derived from an EMBL/GenBank/DDBJ whole genome shotgun (WGS) entry which is preliminary data.</text>
</comment>
<evidence type="ECO:0000256" key="3">
    <source>
        <dbReference type="ARBA" id="ARBA00022729"/>
    </source>
</evidence>
<evidence type="ECO:0000256" key="4">
    <source>
        <dbReference type="SAM" id="SignalP"/>
    </source>
</evidence>
<dbReference type="PROSITE" id="PS51257">
    <property type="entry name" value="PROKAR_LIPOPROTEIN"/>
    <property type="match status" value="1"/>
</dbReference>
<organism evidence="5 6">
    <name type="scientific">Flintibacter hominis</name>
    <dbReference type="NCBI Taxonomy" id="2763048"/>
    <lineage>
        <taxon>Bacteria</taxon>
        <taxon>Bacillati</taxon>
        <taxon>Bacillota</taxon>
        <taxon>Clostridia</taxon>
        <taxon>Eubacteriales</taxon>
        <taxon>Flintibacter</taxon>
    </lineage>
</organism>
<feature type="chain" id="PRO_5038701312" evidence="4">
    <location>
        <begin position="20"/>
        <end position="353"/>
    </location>
</feature>
<sequence length="353" mass="38936">MKRKTISMLLACAMMLSLAACGNTQKPSTSSASNAGGTSGTTSDPEFTLIVGSTIQDDSASGIALIEYFKPYVEENSNGRIRVDVQNNSVLGGDRELFEALQLNTVQCSFGPMSTLANFEPNYAVCDLPFLFSSKEDAYEQLDGEFGAKLAENLPNVGMRLLAYGENAFRNISNKVRPITSLADMKNMKIRVMESPVNIATYDALGVSPTPMAFSELYTGLSQGVVEGQDNGVVLTYTAKLYEVQPYYTYTGHIYAANAMVFSEAFWQSLPADLQKVVEDGSKYAMENQRRLNTEMEEELEATMAEAGVEFIHPDAAMVEEMREATKSVWELEDIKNMIDPEIYEMAVQIRDN</sequence>
<dbReference type="NCBIfam" id="NF037995">
    <property type="entry name" value="TRAP_S1"/>
    <property type="match status" value="1"/>
</dbReference>
<keyword evidence="6" id="KW-1185">Reference proteome</keyword>
<evidence type="ECO:0000256" key="1">
    <source>
        <dbReference type="ARBA" id="ARBA00009023"/>
    </source>
</evidence>
<comment type="similarity">
    <text evidence="1">Belongs to the bacterial solute-binding protein 7 family.</text>
</comment>
<dbReference type="AlphaFoldDB" id="A0A8J6J3N0"/>
<evidence type="ECO:0000313" key="5">
    <source>
        <dbReference type="EMBL" id="MBC5723709.1"/>
    </source>
</evidence>
<keyword evidence="3 4" id="KW-0732">Signal</keyword>
<evidence type="ECO:0000313" key="6">
    <source>
        <dbReference type="Proteomes" id="UP000628736"/>
    </source>
</evidence>
<gene>
    <name evidence="5" type="ORF">H8S11_12930</name>
</gene>
<dbReference type="CDD" id="cd13603">
    <property type="entry name" value="PBP2_TRAP_Siap_TeaA_like"/>
    <property type="match status" value="1"/>
</dbReference>
<reference evidence="5" key="1">
    <citation type="submission" date="2020-08" db="EMBL/GenBank/DDBJ databases">
        <title>Genome public.</title>
        <authorList>
            <person name="Liu C."/>
            <person name="Sun Q."/>
        </authorList>
    </citation>
    <scope>NUCLEOTIDE SEQUENCE</scope>
    <source>
        <strain evidence="5">NSJ-23</strain>
    </source>
</reference>
<dbReference type="PANTHER" id="PTHR33376:SF7">
    <property type="entry name" value="C4-DICARBOXYLATE-BINDING PROTEIN DCTB"/>
    <property type="match status" value="1"/>
</dbReference>
<dbReference type="NCBIfam" id="TIGR00787">
    <property type="entry name" value="dctP"/>
    <property type="match status" value="1"/>
</dbReference>
<keyword evidence="2" id="KW-0813">Transport</keyword>
<dbReference type="PIRSF" id="PIRSF006470">
    <property type="entry name" value="DctB"/>
    <property type="match status" value="1"/>
</dbReference>
<name>A0A8J6J3N0_9FIRM</name>
<feature type="signal peptide" evidence="4">
    <location>
        <begin position="1"/>
        <end position="19"/>
    </location>
</feature>
<accession>A0A8J6J3N0</accession>
<dbReference type="Gene3D" id="3.40.190.170">
    <property type="entry name" value="Bacterial extracellular solute-binding protein, family 7"/>
    <property type="match status" value="1"/>
</dbReference>
<dbReference type="InterPro" id="IPR018389">
    <property type="entry name" value="DctP_fam"/>
</dbReference>
<dbReference type="GO" id="GO:0055085">
    <property type="term" value="P:transmembrane transport"/>
    <property type="evidence" value="ECO:0007669"/>
    <property type="project" value="InterPro"/>
</dbReference>
<dbReference type="RefSeq" id="WP_147573398.1">
    <property type="nucleotide sequence ID" value="NZ_JACOPO010000012.1"/>
</dbReference>
<evidence type="ECO:0000256" key="2">
    <source>
        <dbReference type="ARBA" id="ARBA00022448"/>
    </source>
</evidence>
<dbReference type="GO" id="GO:0030288">
    <property type="term" value="C:outer membrane-bounded periplasmic space"/>
    <property type="evidence" value="ECO:0007669"/>
    <property type="project" value="InterPro"/>
</dbReference>
<dbReference type="EMBL" id="JACOPO010000012">
    <property type="protein sequence ID" value="MBC5723709.1"/>
    <property type="molecule type" value="Genomic_DNA"/>
</dbReference>
<proteinExistence type="inferred from homology"/>
<dbReference type="Proteomes" id="UP000628736">
    <property type="component" value="Unassembled WGS sequence"/>
</dbReference>